<dbReference type="Gene3D" id="3.40.1580.10">
    <property type="entry name" value="SMI1/KNR4-like"/>
    <property type="match status" value="1"/>
</dbReference>
<dbReference type="InterPro" id="IPR037883">
    <property type="entry name" value="Knr4/Smi1-like_sf"/>
</dbReference>
<accession>A0ABS3MZM9</accession>
<dbReference type="SUPFAM" id="SSF160631">
    <property type="entry name" value="SMI1/KNR4-like"/>
    <property type="match status" value="1"/>
</dbReference>
<comment type="caution">
    <text evidence="2">The sequence shown here is derived from an EMBL/GenBank/DDBJ whole genome shotgun (WGS) entry which is preliminary data.</text>
</comment>
<reference evidence="2 3" key="1">
    <citation type="submission" date="2021-03" db="EMBL/GenBank/DDBJ databases">
        <title>Whole genome sequence of Metabacillus bambusae BG109.</title>
        <authorList>
            <person name="Jeong J.W."/>
        </authorList>
    </citation>
    <scope>NUCLEOTIDE SEQUENCE [LARGE SCALE GENOMIC DNA]</scope>
    <source>
        <strain evidence="2 3">BG109</strain>
    </source>
</reference>
<evidence type="ECO:0000259" key="1">
    <source>
        <dbReference type="SMART" id="SM00860"/>
    </source>
</evidence>
<evidence type="ECO:0000313" key="2">
    <source>
        <dbReference type="EMBL" id="MBO1511370.1"/>
    </source>
</evidence>
<organism evidence="2 3">
    <name type="scientific">Metabacillus bambusae</name>
    <dbReference type="NCBI Taxonomy" id="2795218"/>
    <lineage>
        <taxon>Bacteria</taxon>
        <taxon>Bacillati</taxon>
        <taxon>Bacillota</taxon>
        <taxon>Bacilli</taxon>
        <taxon>Bacillales</taxon>
        <taxon>Bacillaceae</taxon>
        <taxon>Metabacillus</taxon>
    </lineage>
</organism>
<feature type="domain" description="Knr4/Smi1-like" evidence="1">
    <location>
        <begin position="16"/>
        <end position="133"/>
    </location>
</feature>
<dbReference type="EMBL" id="JAGDEL010000003">
    <property type="protein sequence ID" value="MBO1511370.1"/>
    <property type="molecule type" value="Genomic_DNA"/>
</dbReference>
<gene>
    <name evidence="2" type="ORF">I7822_06770</name>
</gene>
<dbReference type="SMART" id="SM00860">
    <property type="entry name" value="SMI1_KNR4"/>
    <property type="match status" value="1"/>
</dbReference>
<dbReference type="InterPro" id="IPR018958">
    <property type="entry name" value="Knr4/Smi1-like_dom"/>
</dbReference>
<name>A0ABS3MZM9_9BACI</name>
<dbReference type="RefSeq" id="WP_207976278.1">
    <property type="nucleotide sequence ID" value="NZ_JAGDEL010000003.1"/>
</dbReference>
<evidence type="ECO:0000313" key="3">
    <source>
        <dbReference type="Proteomes" id="UP000663981"/>
    </source>
</evidence>
<protein>
    <submittedName>
        <fullName evidence="2">SMI1/KNR4 family protein</fullName>
    </submittedName>
</protein>
<sequence>MKKVINMINSSSKVAGVSLLDLKKTEKALGAIFPDEYKELFLETNGAKFGDWILFPILTNKQSTLTIDIIKQNRDNRPKDVPNEMICIGENINGDKLCYRIRKRFMQELIFLWNEKTGISDCKASTLSQFIDWYVPKVNTNKPKTVGTFTVESGKVIVTDPCYQVDEEEDLQIILSNVKNGNWTASITYSDEEVVESLLVFYGEKKPSGKWHVCDKPIAVDSAQAGIFDLAGFGRDEVIQYEVKNVYDIEIEEVGLKYYVACCDMVASDAQGGVVPGGAISMSGYGDGMYEVKVKYNISKEVVGVMIDFGDKD</sequence>
<proteinExistence type="predicted"/>
<dbReference type="Pfam" id="PF09346">
    <property type="entry name" value="SMI1_KNR4"/>
    <property type="match status" value="1"/>
</dbReference>
<dbReference type="Proteomes" id="UP000663981">
    <property type="component" value="Unassembled WGS sequence"/>
</dbReference>
<keyword evidence="3" id="KW-1185">Reference proteome</keyword>